<dbReference type="AlphaFoldDB" id="A0A8H6I4S9"/>
<dbReference type="InterPro" id="IPR036047">
    <property type="entry name" value="F-box-like_dom_sf"/>
</dbReference>
<protein>
    <recommendedName>
        <fullName evidence="2">F-box domain-containing protein</fullName>
    </recommendedName>
</protein>
<comment type="caution">
    <text evidence="3">The sequence shown here is derived from an EMBL/GenBank/DDBJ whole genome shotgun (WGS) entry which is preliminary data.</text>
</comment>
<dbReference type="InterPro" id="IPR001810">
    <property type="entry name" value="F-box_dom"/>
</dbReference>
<dbReference type="SMART" id="SM00256">
    <property type="entry name" value="FBOX"/>
    <property type="match status" value="1"/>
</dbReference>
<dbReference type="Proteomes" id="UP000521943">
    <property type="component" value="Unassembled WGS sequence"/>
</dbReference>
<dbReference type="PROSITE" id="PS50181">
    <property type="entry name" value="FBOX"/>
    <property type="match status" value="1"/>
</dbReference>
<gene>
    <name evidence="3" type="ORF">DFP72DRAFT_1167556</name>
</gene>
<evidence type="ECO:0000313" key="4">
    <source>
        <dbReference type="Proteomes" id="UP000521943"/>
    </source>
</evidence>
<proteinExistence type="predicted"/>
<dbReference type="OrthoDB" id="2322499at2759"/>
<dbReference type="CDD" id="cd09917">
    <property type="entry name" value="F-box_SF"/>
    <property type="match status" value="1"/>
</dbReference>
<sequence length="699" mass="79630">MSTRQSSRLKTKGKAPVKYEEDSDHDYDVTMDEPSSSSGTPQKAPNKRKRKAASPAVAGPSSLKREEGASTSATTLVGVKNEDERPAKRVRGKRGILQQLAEMPLELLFEIFGKLDPIDLLNLSRTTKALRSILMRRSSADIWREALTNIDDLPPCPPDLNEAQWANLLFGKNCYFCGRNTPAVNQTYAWQARVRGCFKCVLAEFSISQQHTLARSIFELIPSFTVRYGQGRRSDRGVHYHGATYHEFVETEKRLTNLEERKKWVDEQTLIKEELVKHAAECEKWLGKRQEARAEELEEMRSQRKLILRRRIEELGFSSTLVDLAFQNREFWAATCITSVLKKDITDRVWAGAEEQVKGVMQVFRLKHAREEHNHHLQNRIKVFQKAYDAFVETQSREVTVIPIADLFLVPEIKEFLLSEPIADPMDKESLDELLENIPEYTEEWVRNSKQVLVDLMKPEAAALGLESVDESSLDLAIAVFKCISCRNADYIVSTSRALAHACATADKHRYRRTEAYPDLDLRLFVTVTDKTPWNFEGSCFQFRGATALKGMQLLKKLDMDPATTTAATMDELDLIFEKTGSTGVGRTMATWRGVMRDECADPSSYVQCDEKTTIAVRERFDEMMIRETATAPGWEKAFGCAHCTEFKGRSGSLLVHLNDKHQIENAKDEDVWIHPDHPVSRLTLEYYKRPGLTFAFVT</sequence>
<organism evidence="3 4">
    <name type="scientific">Ephemerocybe angulata</name>
    <dbReference type="NCBI Taxonomy" id="980116"/>
    <lineage>
        <taxon>Eukaryota</taxon>
        <taxon>Fungi</taxon>
        <taxon>Dikarya</taxon>
        <taxon>Basidiomycota</taxon>
        <taxon>Agaricomycotina</taxon>
        <taxon>Agaricomycetes</taxon>
        <taxon>Agaricomycetidae</taxon>
        <taxon>Agaricales</taxon>
        <taxon>Agaricineae</taxon>
        <taxon>Psathyrellaceae</taxon>
        <taxon>Ephemerocybe</taxon>
    </lineage>
</organism>
<evidence type="ECO:0000256" key="1">
    <source>
        <dbReference type="SAM" id="MobiDB-lite"/>
    </source>
</evidence>
<feature type="region of interest" description="Disordered" evidence="1">
    <location>
        <begin position="1"/>
        <end position="91"/>
    </location>
</feature>
<accession>A0A8H6I4S9</accession>
<feature type="compositionally biased region" description="Acidic residues" evidence="1">
    <location>
        <begin position="21"/>
        <end position="31"/>
    </location>
</feature>
<evidence type="ECO:0000313" key="3">
    <source>
        <dbReference type="EMBL" id="KAF6758756.1"/>
    </source>
</evidence>
<dbReference type="SUPFAM" id="SSF81383">
    <property type="entry name" value="F-box domain"/>
    <property type="match status" value="1"/>
</dbReference>
<keyword evidence="4" id="KW-1185">Reference proteome</keyword>
<name>A0A8H6I4S9_9AGAR</name>
<dbReference type="Pfam" id="PF00646">
    <property type="entry name" value="F-box"/>
    <property type="match status" value="1"/>
</dbReference>
<dbReference type="EMBL" id="JACGCI010000018">
    <property type="protein sequence ID" value="KAF6758756.1"/>
    <property type="molecule type" value="Genomic_DNA"/>
</dbReference>
<feature type="domain" description="F-box" evidence="2">
    <location>
        <begin position="97"/>
        <end position="146"/>
    </location>
</feature>
<evidence type="ECO:0000259" key="2">
    <source>
        <dbReference type="PROSITE" id="PS50181"/>
    </source>
</evidence>
<feature type="compositionally biased region" description="Polar residues" evidence="1">
    <location>
        <begin position="33"/>
        <end position="43"/>
    </location>
</feature>
<reference evidence="3 4" key="1">
    <citation type="submission" date="2020-07" db="EMBL/GenBank/DDBJ databases">
        <title>Comparative genomics of pyrophilous fungi reveals a link between fire events and developmental genes.</title>
        <authorList>
            <consortium name="DOE Joint Genome Institute"/>
            <person name="Steindorff A.S."/>
            <person name="Carver A."/>
            <person name="Calhoun S."/>
            <person name="Stillman K."/>
            <person name="Liu H."/>
            <person name="Lipzen A."/>
            <person name="Pangilinan J."/>
            <person name="Labutti K."/>
            <person name="Bruns T.D."/>
            <person name="Grigoriev I.V."/>
        </authorList>
    </citation>
    <scope>NUCLEOTIDE SEQUENCE [LARGE SCALE GENOMIC DNA]</scope>
    <source>
        <strain evidence="3 4">CBS 144469</strain>
    </source>
</reference>